<dbReference type="GeneID" id="54303770"/>
<accession>A0A6A6BCT2</accession>
<evidence type="ECO:0000313" key="2">
    <source>
        <dbReference type="EMBL" id="KAF2141034.1"/>
    </source>
</evidence>
<sequence length="185" mass="19834">MPWTAETEAKLFSGCLQVLDLKLSKEDLVKLAEFLDNEFTPDAIRQHVTKKLAKGIISGNGGSANKIAGTPVKKTPKKVATPCSKRGVKKEVDSDENDDDALPATPSRKRASSRKTAKPVKSYSEQTDEEDNGDEDELQGPATKKPRLDDSTNGHEEANGQDGGSEEEAAVEPSTLPQVDSADGI</sequence>
<dbReference type="Proteomes" id="UP000799438">
    <property type="component" value="Unassembled WGS sequence"/>
</dbReference>
<dbReference type="EMBL" id="ML995488">
    <property type="protein sequence ID" value="KAF2141034.1"/>
    <property type="molecule type" value="Genomic_DNA"/>
</dbReference>
<dbReference type="RefSeq" id="XP_033396747.1">
    <property type="nucleotide sequence ID" value="XM_033546264.1"/>
</dbReference>
<protein>
    <submittedName>
        <fullName evidence="2">Uncharacterized protein</fullName>
    </submittedName>
</protein>
<gene>
    <name evidence="2" type="ORF">K452DRAFT_359436</name>
</gene>
<dbReference type="AlphaFoldDB" id="A0A6A6BCT2"/>
<reference evidence="2" key="1">
    <citation type="journal article" date="2020" name="Stud. Mycol.">
        <title>101 Dothideomycetes genomes: a test case for predicting lifestyles and emergence of pathogens.</title>
        <authorList>
            <person name="Haridas S."/>
            <person name="Albert R."/>
            <person name="Binder M."/>
            <person name="Bloem J."/>
            <person name="Labutti K."/>
            <person name="Salamov A."/>
            <person name="Andreopoulos B."/>
            <person name="Baker S."/>
            <person name="Barry K."/>
            <person name="Bills G."/>
            <person name="Bluhm B."/>
            <person name="Cannon C."/>
            <person name="Castanera R."/>
            <person name="Culley D."/>
            <person name="Daum C."/>
            <person name="Ezra D."/>
            <person name="Gonzalez J."/>
            <person name="Henrissat B."/>
            <person name="Kuo A."/>
            <person name="Liang C."/>
            <person name="Lipzen A."/>
            <person name="Lutzoni F."/>
            <person name="Magnuson J."/>
            <person name="Mondo S."/>
            <person name="Nolan M."/>
            <person name="Ohm R."/>
            <person name="Pangilinan J."/>
            <person name="Park H.-J."/>
            <person name="Ramirez L."/>
            <person name="Alfaro M."/>
            <person name="Sun H."/>
            <person name="Tritt A."/>
            <person name="Yoshinaga Y."/>
            <person name="Zwiers L.-H."/>
            <person name="Turgeon B."/>
            <person name="Goodwin S."/>
            <person name="Spatafora J."/>
            <person name="Crous P."/>
            <person name="Grigoriev I."/>
        </authorList>
    </citation>
    <scope>NUCLEOTIDE SEQUENCE</scope>
    <source>
        <strain evidence="2">CBS 121167</strain>
    </source>
</reference>
<evidence type="ECO:0000256" key="1">
    <source>
        <dbReference type="SAM" id="MobiDB-lite"/>
    </source>
</evidence>
<evidence type="ECO:0000313" key="3">
    <source>
        <dbReference type="Proteomes" id="UP000799438"/>
    </source>
</evidence>
<feature type="compositionally biased region" description="Basic and acidic residues" evidence="1">
    <location>
        <begin position="146"/>
        <end position="158"/>
    </location>
</feature>
<feature type="region of interest" description="Disordered" evidence="1">
    <location>
        <begin position="56"/>
        <end position="185"/>
    </location>
</feature>
<feature type="compositionally biased region" description="Basic residues" evidence="1">
    <location>
        <begin position="107"/>
        <end position="118"/>
    </location>
</feature>
<feature type="compositionally biased region" description="Acidic residues" evidence="1">
    <location>
        <begin position="126"/>
        <end position="138"/>
    </location>
</feature>
<organism evidence="2 3">
    <name type="scientific">Aplosporella prunicola CBS 121167</name>
    <dbReference type="NCBI Taxonomy" id="1176127"/>
    <lineage>
        <taxon>Eukaryota</taxon>
        <taxon>Fungi</taxon>
        <taxon>Dikarya</taxon>
        <taxon>Ascomycota</taxon>
        <taxon>Pezizomycotina</taxon>
        <taxon>Dothideomycetes</taxon>
        <taxon>Dothideomycetes incertae sedis</taxon>
        <taxon>Botryosphaeriales</taxon>
        <taxon>Aplosporellaceae</taxon>
        <taxon>Aplosporella</taxon>
    </lineage>
</organism>
<keyword evidence="3" id="KW-1185">Reference proteome</keyword>
<proteinExistence type="predicted"/>
<name>A0A6A6BCT2_9PEZI</name>
<dbReference type="OrthoDB" id="5418867at2759"/>